<dbReference type="SUPFAM" id="SSF56601">
    <property type="entry name" value="beta-lactamase/transpeptidase-like"/>
    <property type="match status" value="1"/>
</dbReference>
<dbReference type="Gene3D" id="3.40.710.10">
    <property type="entry name" value="DD-peptidase/beta-lactamase superfamily"/>
    <property type="match status" value="1"/>
</dbReference>
<gene>
    <name evidence="3" type="ORF">GCM10010994_58150</name>
</gene>
<dbReference type="Gene3D" id="2.40.128.130">
    <property type="entry name" value="Autotransporter beta-domain"/>
    <property type="match status" value="1"/>
</dbReference>
<dbReference type="AlphaFoldDB" id="A0A916XPK2"/>
<dbReference type="InterPro" id="IPR012338">
    <property type="entry name" value="Beta-lactam/transpept-like"/>
</dbReference>
<dbReference type="InterPro" id="IPR006315">
    <property type="entry name" value="OM_autotransptr_brl_dom"/>
</dbReference>
<organism evidence="3 4">
    <name type="scientific">Chelatococcus reniformis</name>
    <dbReference type="NCBI Taxonomy" id="1494448"/>
    <lineage>
        <taxon>Bacteria</taxon>
        <taxon>Pseudomonadati</taxon>
        <taxon>Pseudomonadota</taxon>
        <taxon>Alphaproteobacteria</taxon>
        <taxon>Hyphomicrobiales</taxon>
        <taxon>Chelatococcaceae</taxon>
        <taxon>Chelatococcus</taxon>
    </lineage>
</organism>
<reference evidence="3" key="1">
    <citation type="journal article" date="2014" name="Int. J. Syst. Evol. Microbiol.">
        <title>Complete genome sequence of Corynebacterium casei LMG S-19264T (=DSM 44701T), isolated from a smear-ripened cheese.</title>
        <authorList>
            <consortium name="US DOE Joint Genome Institute (JGI-PGF)"/>
            <person name="Walter F."/>
            <person name="Albersmeier A."/>
            <person name="Kalinowski J."/>
            <person name="Ruckert C."/>
        </authorList>
    </citation>
    <scope>NUCLEOTIDE SEQUENCE</scope>
    <source>
        <strain evidence="3">CGMCC 1.12919</strain>
    </source>
</reference>
<proteinExistence type="predicted"/>
<feature type="signal peptide" evidence="1">
    <location>
        <begin position="1"/>
        <end position="29"/>
    </location>
</feature>
<dbReference type="EMBL" id="BMGG01000013">
    <property type="protein sequence ID" value="GGC92686.1"/>
    <property type="molecule type" value="Genomic_DNA"/>
</dbReference>
<sequence>MWFAARGAWRRSLLFVSAAAMLAATPALADPVALPWGDPASVSVLQRAIDQFRVDKRIPGAVVLLRQGDSSFAINSGVADIATNAAPTPDTYFGYRSVTKSFVTTVVMQLAQEGRLKLDDPVGKYVAGVPSGDVITVRQLAEMRSGLFSYTASPAFGEAAGADPGKVWTPDELLAYGFAQPLQFTPGTSFQYSNTNTVLLGQVIAAVTGSAWSVEVQRRLSGPLGLASVIDQGGGALPQPNAVGYFDAGEGPVALDEFNASGAGASGALTGVARDLERWGKAVGTGATLSEAEFVARMKSFGSTKSDPNSPEYDSYGFGMGEIQGWIGHTGNGLGFEVLVMYDRATDRTITVLFNAANADDHDAPAHLFQELLGLLGWTPPANQRQVVADGGPAVVSAGTVWTGLVSGPFGARAAVYAANGGVVTADGPVTLAPMQDYVPAIFVGGNGRVALDQGGTISASVGGDGAFVQGGSGTAELSLTGVAVALRGDAVTGTGVDVRGGGSAVLNGVRISGAAQAALHAGGTAPASISATGLSVDLVGGHGAWATGNGTIALSGSTIVLRGAGHGLLATSLDAPARISALGSTVETFGAFSFGAVAQGAGASVALAGSRITTFGAFSHGAVLGQGAAMALAGSSIRAEGLAAAAVAAVPVVTTAGPSSAALSLDASSLSAASGIAVMAAGTDLVLNASRSVIAGAITAADTATIALTLDNGSAWTLAPADIAPPSRLSRIAVRDSSIAFAPPASAGAYQALAVGSYTGAGATLSMNAFLAGTGGADRLIIDGGTASGQTQLVIQPTGGGAPTTGDGILLVETVNGAQTSPTAFSLNGARVAAGAFDYNLYRGGLAGGDDWFLRSTRPAPGGSGLPDIRPEVAVDLALPAMAARFGLAMVGTYDDRADARAAAAGSPLGSSGAAWARAFGETGRNGSSGGSGFAQLDRFLGQGPSYDIRFAGFQAGLDLYRTDGTTGSRDLAGLFVGAGHIEGDVNAVYGGRAGQASMDAYAMGAYWTHRGAGGWYVDAAIQGTFYDQAHATSLLGEFLKTQGWGLLASLEGGYPIALGTAWTIEPQAQVIYQRLSFADGADRYGAVGYDTAGTAYGRIGARLTRAWMLDNGRAISTWGRVNLWHAFGDGPTATFASLSGAYPMAFDAGTGGTWAQLGAGVSAAVADNVSLFAAADCNVRLGSETGRSVGGRLGFRVTW</sequence>
<dbReference type="InterPro" id="IPR050491">
    <property type="entry name" value="AmpC-like"/>
</dbReference>
<dbReference type="Pfam" id="PF03797">
    <property type="entry name" value="Autotransporter"/>
    <property type="match status" value="1"/>
</dbReference>
<feature type="chain" id="PRO_5036742488" description="Autotransporter domain-containing protein" evidence="1">
    <location>
        <begin position="30"/>
        <end position="1201"/>
    </location>
</feature>
<dbReference type="Pfam" id="PF00144">
    <property type="entry name" value="Beta-lactamase"/>
    <property type="match status" value="1"/>
</dbReference>
<dbReference type="InterPro" id="IPR005546">
    <property type="entry name" value="Autotransporte_beta"/>
</dbReference>
<dbReference type="PANTHER" id="PTHR46825">
    <property type="entry name" value="D-ALANYL-D-ALANINE-CARBOXYPEPTIDASE/ENDOPEPTIDASE AMPH"/>
    <property type="match status" value="1"/>
</dbReference>
<dbReference type="Pfam" id="PF18883">
    <property type="entry name" value="AC_1"/>
    <property type="match status" value="1"/>
</dbReference>
<evidence type="ECO:0000256" key="1">
    <source>
        <dbReference type="SAM" id="SignalP"/>
    </source>
</evidence>
<keyword evidence="1" id="KW-0732">Signal</keyword>
<dbReference type="InterPro" id="IPR036709">
    <property type="entry name" value="Autotransporte_beta_dom_sf"/>
</dbReference>
<dbReference type="Gene3D" id="2.160.20.20">
    <property type="match status" value="1"/>
</dbReference>
<dbReference type="InterPro" id="IPR012332">
    <property type="entry name" value="Autotransporter_pectin_lyase_C"/>
</dbReference>
<dbReference type="InterPro" id="IPR011050">
    <property type="entry name" value="Pectin_lyase_fold/virulence"/>
</dbReference>
<dbReference type="SMART" id="SM00869">
    <property type="entry name" value="Autotransporter"/>
    <property type="match status" value="1"/>
</dbReference>
<dbReference type="GO" id="GO:0019867">
    <property type="term" value="C:outer membrane"/>
    <property type="evidence" value="ECO:0007669"/>
    <property type="project" value="InterPro"/>
</dbReference>
<keyword evidence="4" id="KW-1185">Reference proteome</keyword>
<dbReference type="SUPFAM" id="SSF103515">
    <property type="entry name" value="Autotransporter"/>
    <property type="match status" value="1"/>
</dbReference>
<dbReference type="SUPFAM" id="SSF51126">
    <property type="entry name" value="Pectin lyase-like"/>
    <property type="match status" value="1"/>
</dbReference>
<evidence type="ECO:0000313" key="3">
    <source>
        <dbReference type="EMBL" id="GGC92686.1"/>
    </source>
</evidence>
<dbReference type="CDD" id="cd01344">
    <property type="entry name" value="PL2_Passenger_AT"/>
    <property type="match status" value="1"/>
</dbReference>
<dbReference type="Proteomes" id="UP000637002">
    <property type="component" value="Unassembled WGS sequence"/>
</dbReference>
<evidence type="ECO:0000259" key="2">
    <source>
        <dbReference type="PROSITE" id="PS51208"/>
    </source>
</evidence>
<accession>A0A916XPK2</accession>
<dbReference type="NCBIfam" id="TIGR01414">
    <property type="entry name" value="autotrans_barl"/>
    <property type="match status" value="1"/>
</dbReference>
<protein>
    <recommendedName>
        <fullName evidence="2">Autotransporter domain-containing protein</fullName>
    </recommendedName>
</protein>
<dbReference type="PANTHER" id="PTHR46825:SF7">
    <property type="entry name" value="D-ALANYL-D-ALANINE CARBOXYPEPTIDASE"/>
    <property type="match status" value="1"/>
</dbReference>
<dbReference type="PROSITE" id="PS51208">
    <property type="entry name" value="AUTOTRANSPORTER"/>
    <property type="match status" value="1"/>
</dbReference>
<dbReference type="InterPro" id="IPR001466">
    <property type="entry name" value="Beta-lactam-related"/>
</dbReference>
<feature type="domain" description="Autotransporter" evidence="2">
    <location>
        <begin position="909"/>
        <end position="1201"/>
    </location>
</feature>
<dbReference type="RefSeq" id="WP_188612697.1">
    <property type="nucleotide sequence ID" value="NZ_BMGG01000013.1"/>
</dbReference>
<evidence type="ECO:0000313" key="4">
    <source>
        <dbReference type="Proteomes" id="UP000637002"/>
    </source>
</evidence>
<name>A0A916XPK2_9HYPH</name>
<comment type="caution">
    <text evidence="3">The sequence shown here is derived from an EMBL/GenBank/DDBJ whole genome shotgun (WGS) entry which is preliminary data.</text>
</comment>
<dbReference type="InterPro" id="IPR043990">
    <property type="entry name" value="AC_1"/>
</dbReference>
<reference evidence="3" key="2">
    <citation type="submission" date="2020-09" db="EMBL/GenBank/DDBJ databases">
        <authorList>
            <person name="Sun Q."/>
            <person name="Zhou Y."/>
        </authorList>
    </citation>
    <scope>NUCLEOTIDE SEQUENCE</scope>
    <source>
        <strain evidence="3">CGMCC 1.12919</strain>
    </source>
</reference>